<feature type="compositionally biased region" description="Acidic residues" evidence="1">
    <location>
        <begin position="100"/>
        <end position="112"/>
    </location>
</feature>
<dbReference type="EMBL" id="JXTB01000629">
    <property type="protein sequence ID" value="PON35070.1"/>
    <property type="molecule type" value="Genomic_DNA"/>
</dbReference>
<evidence type="ECO:0000256" key="1">
    <source>
        <dbReference type="SAM" id="MobiDB-lite"/>
    </source>
</evidence>
<organism evidence="2 3">
    <name type="scientific">Parasponia andersonii</name>
    <name type="common">Sponia andersonii</name>
    <dbReference type="NCBI Taxonomy" id="3476"/>
    <lineage>
        <taxon>Eukaryota</taxon>
        <taxon>Viridiplantae</taxon>
        <taxon>Streptophyta</taxon>
        <taxon>Embryophyta</taxon>
        <taxon>Tracheophyta</taxon>
        <taxon>Spermatophyta</taxon>
        <taxon>Magnoliopsida</taxon>
        <taxon>eudicotyledons</taxon>
        <taxon>Gunneridae</taxon>
        <taxon>Pentapetalae</taxon>
        <taxon>rosids</taxon>
        <taxon>fabids</taxon>
        <taxon>Rosales</taxon>
        <taxon>Cannabaceae</taxon>
        <taxon>Parasponia</taxon>
    </lineage>
</organism>
<dbReference type="Proteomes" id="UP000237105">
    <property type="component" value="Unassembled WGS sequence"/>
</dbReference>
<keyword evidence="3" id="KW-1185">Reference proteome</keyword>
<name>A0A2P5AEV7_PARAD</name>
<comment type="caution">
    <text evidence="2">The sequence shown here is derived from an EMBL/GenBank/DDBJ whole genome shotgun (WGS) entry which is preliminary data.</text>
</comment>
<dbReference type="AlphaFoldDB" id="A0A2P5AEV7"/>
<sequence>MMLLTFLEAKNILRQRDRFPNKVLKLSLRFLSLSDPFPRTVSNFELVQGPSTCTDFLSPCLGPGTRVGDEEESRKEEALKRCRFRWVVRKENRTMGLLNEEEDTLTGVEVDEDHDHPPLSDWEAMADAQKESSHSLRARLQGN</sequence>
<evidence type="ECO:0000313" key="3">
    <source>
        <dbReference type="Proteomes" id="UP000237105"/>
    </source>
</evidence>
<evidence type="ECO:0000313" key="2">
    <source>
        <dbReference type="EMBL" id="PON35070.1"/>
    </source>
</evidence>
<dbReference type="OrthoDB" id="10313549at2759"/>
<proteinExistence type="predicted"/>
<gene>
    <name evidence="2" type="ORF">PanWU01x14_339150</name>
</gene>
<feature type="region of interest" description="Disordered" evidence="1">
    <location>
        <begin position="100"/>
        <end position="120"/>
    </location>
</feature>
<accession>A0A2P5AEV7</accession>
<reference evidence="3" key="1">
    <citation type="submission" date="2016-06" db="EMBL/GenBank/DDBJ databases">
        <title>Parallel loss of symbiosis genes in relatives of nitrogen-fixing non-legume Parasponia.</title>
        <authorList>
            <person name="Van Velzen R."/>
            <person name="Holmer R."/>
            <person name="Bu F."/>
            <person name="Rutten L."/>
            <person name="Van Zeijl A."/>
            <person name="Liu W."/>
            <person name="Santuari L."/>
            <person name="Cao Q."/>
            <person name="Sharma T."/>
            <person name="Shen D."/>
            <person name="Roswanjaya Y."/>
            <person name="Wardhani T."/>
            <person name="Kalhor M.S."/>
            <person name="Jansen J."/>
            <person name="Van den Hoogen J."/>
            <person name="Gungor B."/>
            <person name="Hartog M."/>
            <person name="Hontelez J."/>
            <person name="Verver J."/>
            <person name="Yang W.-C."/>
            <person name="Schijlen E."/>
            <person name="Repin R."/>
            <person name="Schilthuizen M."/>
            <person name="Schranz E."/>
            <person name="Heidstra R."/>
            <person name="Miyata K."/>
            <person name="Fedorova E."/>
            <person name="Kohlen W."/>
            <person name="Bisseling T."/>
            <person name="Smit S."/>
            <person name="Geurts R."/>
        </authorList>
    </citation>
    <scope>NUCLEOTIDE SEQUENCE [LARGE SCALE GENOMIC DNA]</scope>
    <source>
        <strain evidence="3">cv. WU1-14</strain>
    </source>
</reference>
<protein>
    <submittedName>
        <fullName evidence="2">Uncharacterized protein</fullName>
    </submittedName>
</protein>